<dbReference type="InterPro" id="IPR011697">
    <property type="entry name" value="Peptidase_C26"/>
</dbReference>
<accession>A0A011PIL2</accession>
<dbReference type="InterPro" id="IPR050472">
    <property type="entry name" value="Anth_synth/Amidotransfase"/>
</dbReference>
<gene>
    <name evidence="2" type="ORF">AW11_02509</name>
</gene>
<evidence type="ECO:0000313" key="3">
    <source>
        <dbReference type="Proteomes" id="UP000022141"/>
    </source>
</evidence>
<dbReference type="PROSITE" id="PS51273">
    <property type="entry name" value="GATASE_TYPE_1"/>
    <property type="match status" value="1"/>
</dbReference>
<dbReference type="Proteomes" id="UP000022141">
    <property type="component" value="Unassembled WGS sequence"/>
</dbReference>
<dbReference type="GO" id="GO:0016757">
    <property type="term" value="F:glycosyltransferase activity"/>
    <property type="evidence" value="ECO:0007669"/>
    <property type="project" value="UniProtKB-KW"/>
</dbReference>
<evidence type="ECO:0000256" key="1">
    <source>
        <dbReference type="ARBA" id="ARBA00022962"/>
    </source>
</evidence>
<dbReference type="PANTHER" id="PTHR43418:SF4">
    <property type="entry name" value="MULTIFUNCTIONAL TRYPTOPHAN BIOSYNTHESIS PROTEIN"/>
    <property type="match status" value="1"/>
</dbReference>
<dbReference type="AlphaFoldDB" id="A0A011PIL2"/>
<keyword evidence="1 2" id="KW-0315">Glutamine amidotransferase</keyword>
<comment type="caution">
    <text evidence="2">The sequence shown here is derived from an EMBL/GenBank/DDBJ whole genome shotgun (WGS) entry which is preliminary data.</text>
</comment>
<dbReference type="PATRIC" id="fig|1454004.3.peg.2592"/>
<keyword evidence="2" id="KW-0328">Glycosyltransferase</keyword>
<dbReference type="PANTHER" id="PTHR43418">
    <property type="entry name" value="MULTIFUNCTIONAL TRYPTOPHAN BIOSYNTHESIS PROTEIN-RELATED"/>
    <property type="match status" value="1"/>
</dbReference>
<proteinExistence type="predicted"/>
<reference evidence="2" key="1">
    <citation type="submission" date="2014-02" db="EMBL/GenBank/DDBJ databases">
        <title>Expanding our view of genomic diversity in Candidatus Accumulibacter clades.</title>
        <authorList>
            <person name="Skennerton C.T."/>
            <person name="Barr J.J."/>
            <person name="Slater F.R."/>
            <person name="Bond P.L."/>
            <person name="Tyson G.W."/>
        </authorList>
    </citation>
    <scope>NUCLEOTIDE SEQUENCE [LARGE SCALE GENOMIC DNA]</scope>
</reference>
<keyword evidence="2" id="KW-0808">Transferase</keyword>
<dbReference type="Gene3D" id="3.40.50.880">
    <property type="match status" value="1"/>
</dbReference>
<protein>
    <submittedName>
        <fullName evidence="2">Glutamine amidotransferasec</fullName>
        <ecNumber evidence="2">2.4.2.-</ecNumber>
    </submittedName>
</protein>
<sequence length="206" mass="22601">MRAVISQRVDILDGRNERRDALDQAWGTTLERLVGRSVELLPMTNRPAATAAVLAQWQPQCIVLSGGNDLGTAPERDQTEAQLIDHAANNGLPLLAVCRGMQMLQHHLGGTLVPISGHVACYHTVEGAPGQNLPSLNVNSYHNWGIRRDALTAELQALYLHADGTVEAAHHTRLPWLAVMWHPERSALGEPAAAEWIGRWMREVLA</sequence>
<dbReference type="STRING" id="1454004.AW11_02509"/>
<dbReference type="GO" id="GO:0005829">
    <property type="term" value="C:cytosol"/>
    <property type="evidence" value="ECO:0007669"/>
    <property type="project" value="TreeGrafter"/>
</dbReference>
<dbReference type="Pfam" id="PF07722">
    <property type="entry name" value="Peptidase_C26"/>
    <property type="match status" value="1"/>
</dbReference>
<evidence type="ECO:0000313" key="2">
    <source>
        <dbReference type="EMBL" id="EXI87381.1"/>
    </source>
</evidence>
<dbReference type="SUPFAM" id="SSF52317">
    <property type="entry name" value="Class I glutamine amidotransferase-like"/>
    <property type="match status" value="1"/>
</dbReference>
<dbReference type="EC" id="2.4.2.-" evidence="2"/>
<keyword evidence="3" id="KW-1185">Reference proteome</keyword>
<name>A0A011PIL2_ACCRE</name>
<dbReference type="InterPro" id="IPR029062">
    <property type="entry name" value="Class_I_gatase-like"/>
</dbReference>
<dbReference type="EMBL" id="JEMY01000034">
    <property type="protein sequence ID" value="EXI87381.1"/>
    <property type="molecule type" value="Genomic_DNA"/>
</dbReference>
<dbReference type="eggNOG" id="COG2071">
    <property type="taxonomic scope" value="Bacteria"/>
</dbReference>
<organism evidence="2 3">
    <name type="scientific">Accumulibacter regalis</name>
    <dbReference type="NCBI Taxonomy" id="522306"/>
    <lineage>
        <taxon>Bacteria</taxon>
        <taxon>Pseudomonadati</taxon>
        <taxon>Pseudomonadota</taxon>
        <taxon>Betaproteobacteria</taxon>
        <taxon>Candidatus Accumulibacter</taxon>
    </lineage>
</organism>
<dbReference type="GO" id="GO:0004049">
    <property type="term" value="F:anthranilate synthase activity"/>
    <property type="evidence" value="ECO:0007669"/>
    <property type="project" value="TreeGrafter"/>
</dbReference>
<dbReference type="GO" id="GO:0000162">
    <property type="term" value="P:L-tryptophan biosynthetic process"/>
    <property type="evidence" value="ECO:0007669"/>
    <property type="project" value="TreeGrafter"/>
</dbReference>
<dbReference type="GO" id="GO:0016787">
    <property type="term" value="F:hydrolase activity"/>
    <property type="evidence" value="ECO:0007669"/>
    <property type="project" value="InterPro"/>
</dbReference>